<evidence type="ECO:0000313" key="1">
    <source>
        <dbReference type="EMBL" id="GEU66452.1"/>
    </source>
</evidence>
<dbReference type="Gene3D" id="2.40.70.10">
    <property type="entry name" value="Acid Proteases"/>
    <property type="match status" value="1"/>
</dbReference>
<name>A0A6L2M1L8_TANCI</name>
<accession>A0A6L2M1L8</accession>
<dbReference type="AlphaFoldDB" id="A0A6L2M1L8"/>
<reference evidence="1" key="1">
    <citation type="journal article" date="2019" name="Sci. Rep.">
        <title>Draft genome of Tanacetum cinerariifolium, the natural source of mosquito coil.</title>
        <authorList>
            <person name="Yamashiro T."/>
            <person name="Shiraishi A."/>
            <person name="Satake H."/>
            <person name="Nakayama K."/>
        </authorList>
    </citation>
    <scope>NUCLEOTIDE SEQUENCE</scope>
</reference>
<gene>
    <name evidence="1" type="ORF">Tci_038430</name>
</gene>
<dbReference type="EMBL" id="BKCJ010005386">
    <property type="protein sequence ID" value="GEU66452.1"/>
    <property type="molecule type" value="Genomic_DNA"/>
</dbReference>
<dbReference type="InterPro" id="IPR021109">
    <property type="entry name" value="Peptidase_aspartic_dom_sf"/>
</dbReference>
<sequence>MEAHLAPNPPVQVNKITYSCEICSGPYDTHYFMENPEQAFVDYASSHTDEARGKWFTFKPEQNNLGDTYNPSWKSHPNLRLEDGTKSYTVGIVRNVEVHIGKLKLLEDFYVIDMEKDPATPLLVGRGFLATASVAIDCNKSKIAVGKGITSTDGIGARPPYYAKKYFVDCHFPGEWESARDAALNPFKDVLLFRKMIEVLGTIPINPKGNTWESEELIKKRIDWNRPPKEGDGAWHIRIKLIDPDEEKFNKTF</sequence>
<protein>
    <submittedName>
        <fullName evidence="1">MAK10-like protein</fullName>
    </submittedName>
</protein>
<proteinExistence type="predicted"/>
<comment type="caution">
    <text evidence="1">The sequence shown here is derived from an EMBL/GenBank/DDBJ whole genome shotgun (WGS) entry which is preliminary data.</text>
</comment>
<organism evidence="1">
    <name type="scientific">Tanacetum cinerariifolium</name>
    <name type="common">Dalmatian daisy</name>
    <name type="synonym">Chrysanthemum cinerariifolium</name>
    <dbReference type="NCBI Taxonomy" id="118510"/>
    <lineage>
        <taxon>Eukaryota</taxon>
        <taxon>Viridiplantae</taxon>
        <taxon>Streptophyta</taxon>
        <taxon>Embryophyta</taxon>
        <taxon>Tracheophyta</taxon>
        <taxon>Spermatophyta</taxon>
        <taxon>Magnoliopsida</taxon>
        <taxon>eudicotyledons</taxon>
        <taxon>Gunneridae</taxon>
        <taxon>Pentapetalae</taxon>
        <taxon>asterids</taxon>
        <taxon>campanulids</taxon>
        <taxon>Asterales</taxon>
        <taxon>Asteraceae</taxon>
        <taxon>Asteroideae</taxon>
        <taxon>Anthemideae</taxon>
        <taxon>Anthemidinae</taxon>
        <taxon>Tanacetum</taxon>
    </lineage>
</organism>